<evidence type="ECO:0000256" key="3">
    <source>
        <dbReference type="RuleBase" id="RU004508"/>
    </source>
</evidence>
<dbReference type="InterPro" id="IPR015421">
    <property type="entry name" value="PyrdxlP-dep_Trfase_major"/>
</dbReference>
<dbReference type="CDD" id="cd00616">
    <property type="entry name" value="AHBA_syn"/>
    <property type="match status" value="1"/>
</dbReference>
<keyword evidence="4" id="KW-0808">Transferase</keyword>
<dbReference type="InterPro" id="IPR015424">
    <property type="entry name" value="PyrdxlP-dep_Trfase"/>
</dbReference>
<evidence type="ECO:0000313" key="5">
    <source>
        <dbReference type="Proteomes" id="UP001168694"/>
    </source>
</evidence>
<dbReference type="PANTHER" id="PTHR30244:SF9">
    <property type="entry name" value="PROTEIN RV3402C"/>
    <property type="match status" value="1"/>
</dbReference>
<protein>
    <submittedName>
        <fullName evidence="4">DegT/DnrJ/EryC1/StrS family aminotransferase</fullName>
        <ecNumber evidence="4">2.6.1.-</ecNumber>
    </submittedName>
</protein>
<keyword evidence="5" id="KW-1185">Reference proteome</keyword>
<dbReference type="InterPro" id="IPR000653">
    <property type="entry name" value="DegT/StrS_aminotransferase"/>
</dbReference>
<dbReference type="Proteomes" id="UP001168694">
    <property type="component" value="Unassembled WGS sequence"/>
</dbReference>
<dbReference type="PANTHER" id="PTHR30244">
    <property type="entry name" value="TRANSAMINASE"/>
    <property type="match status" value="1"/>
</dbReference>
<accession>A0ABT8E201</accession>
<reference evidence="4" key="1">
    <citation type="submission" date="2023-06" db="EMBL/GenBank/DDBJ databases">
        <title>Draft Genome Sequences of Representative Paenibacillus Polymyxa, Bacillus cereus, Fictibacillus sp., and Brevibacillus agri Strains Isolated from Amazonian Dark Earth.</title>
        <authorList>
            <person name="Pellegrinetti T.A."/>
            <person name="Cunha I.C.M."/>
            <person name="Chaves M.G."/>
            <person name="Freitas A.S."/>
            <person name="Silva A.V.R."/>
            <person name="Tsai S.M."/>
            <person name="Mendes L.W."/>
        </authorList>
    </citation>
    <scope>NUCLEOTIDE SEQUENCE</scope>
    <source>
        <strain evidence="4">CENA-BCM004</strain>
    </source>
</reference>
<comment type="caution">
    <text evidence="4">The sequence shown here is derived from an EMBL/GenBank/DDBJ whole genome shotgun (WGS) entry which is preliminary data.</text>
</comment>
<organism evidence="4 5">
    <name type="scientific">Fictibacillus terranigra</name>
    <dbReference type="NCBI Taxonomy" id="3058424"/>
    <lineage>
        <taxon>Bacteria</taxon>
        <taxon>Bacillati</taxon>
        <taxon>Bacillota</taxon>
        <taxon>Bacilli</taxon>
        <taxon>Bacillales</taxon>
        <taxon>Fictibacillaceae</taxon>
        <taxon>Fictibacillus</taxon>
    </lineage>
</organism>
<proteinExistence type="inferred from homology"/>
<dbReference type="RefSeq" id="WP_290398092.1">
    <property type="nucleotide sequence ID" value="NZ_JAUHLN010000001.1"/>
</dbReference>
<name>A0ABT8E201_9BACL</name>
<dbReference type="EMBL" id="JAUHLN010000001">
    <property type="protein sequence ID" value="MDN4071944.1"/>
    <property type="molecule type" value="Genomic_DNA"/>
</dbReference>
<dbReference type="EC" id="2.6.1.-" evidence="4"/>
<gene>
    <name evidence="4" type="ORF">QYF49_02720</name>
</gene>
<dbReference type="SUPFAM" id="SSF53383">
    <property type="entry name" value="PLP-dependent transferases"/>
    <property type="match status" value="1"/>
</dbReference>
<keyword evidence="4" id="KW-0032">Aminotransferase</keyword>
<evidence type="ECO:0000256" key="1">
    <source>
        <dbReference type="ARBA" id="ARBA00022898"/>
    </source>
</evidence>
<comment type="similarity">
    <text evidence="2 3">Belongs to the DegT/DnrJ/EryC1 family.</text>
</comment>
<dbReference type="Gene3D" id="3.40.640.10">
    <property type="entry name" value="Type I PLP-dependent aspartate aminotransferase-like (Major domain)"/>
    <property type="match status" value="1"/>
</dbReference>
<dbReference type="Pfam" id="PF01041">
    <property type="entry name" value="DegT_DnrJ_EryC1"/>
    <property type="match status" value="1"/>
</dbReference>
<sequence length="374" mass="42635">MITELKLEKPIQVTKPKLPDFDIYQEYIRGIWENQWLTNDGPLHENFKKNLRGYLGADHLELFTNGHLALETAIKALDLKGEVITTPFTFASTVHSIVNCGLTPVFCDIERDNFTIDADQIEKHITSRTSAIMAVHVFGLPCNLERIEELAQKHNLAVIYDAAHTFGVEVNGRSIADYGDVSMFSFHSTKVFHSIEGGLLAFKDGELAQKLKALKNFGITSPDSVDYVGTNAKMNEFQAAMGLSNLQTIDADIHKRKLVHETYIEHLSSVEAIRHLPNPMVNVKHNYSYFPILLNDQESRDQLHESLKNYNVFTRKYFYPLCTEFSCYAEYKQDMPIASSVSERILCLPMYTELETEIVQRICSIIRYELGEGR</sequence>
<dbReference type="PIRSF" id="PIRSF000390">
    <property type="entry name" value="PLP_StrS"/>
    <property type="match status" value="1"/>
</dbReference>
<evidence type="ECO:0000313" key="4">
    <source>
        <dbReference type="EMBL" id="MDN4071944.1"/>
    </source>
</evidence>
<keyword evidence="1 3" id="KW-0663">Pyridoxal phosphate</keyword>
<dbReference type="GO" id="GO:0008483">
    <property type="term" value="F:transaminase activity"/>
    <property type="evidence" value="ECO:0007669"/>
    <property type="project" value="UniProtKB-KW"/>
</dbReference>
<evidence type="ECO:0000256" key="2">
    <source>
        <dbReference type="ARBA" id="ARBA00037999"/>
    </source>
</evidence>